<evidence type="ECO:0000313" key="3">
    <source>
        <dbReference type="Proteomes" id="UP000216013"/>
    </source>
</evidence>
<evidence type="ECO:0000256" key="1">
    <source>
        <dbReference type="SAM" id="Phobius"/>
    </source>
</evidence>
<keyword evidence="1" id="KW-0472">Membrane</keyword>
<feature type="transmembrane region" description="Helical" evidence="1">
    <location>
        <begin position="7"/>
        <end position="28"/>
    </location>
</feature>
<accession>A0A268AG11</accession>
<evidence type="ECO:0000313" key="2">
    <source>
        <dbReference type="EMBL" id="PAD23052.1"/>
    </source>
</evidence>
<protein>
    <submittedName>
        <fullName evidence="2">Uncharacterized protein</fullName>
    </submittedName>
</protein>
<feature type="transmembrane region" description="Helical" evidence="1">
    <location>
        <begin position="48"/>
        <end position="68"/>
    </location>
</feature>
<dbReference type="EMBL" id="NPBV01000001">
    <property type="protein sequence ID" value="PAD23052.1"/>
    <property type="molecule type" value="Genomic_DNA"/>
</dbReference>
<keyword evidence="1" id="KW-1133">Transmembrane helix</keyword>
<reference evidence="2 3" key="1">
    <citation type="submission" date="2017-07" db="EMBL/GenBank/DDBJ databases">
        <title>Isolation and whole genome analysis of endospore-forming bacteria from heroin.</title>
        <authorList>
            <person name="Kalinowski J."/>
            <person name="Ahrens B."/>
            <person name="Al-Dilaimi A."/>
            <person name="Winkler A."/>
            <person name="Wibberg D."/>
            <person name="Schleenbecker U."/>
            <person name="Ruckert C."/>
            <person name="Wolfel R."/>
            <person name="Grass G."/>
        </authorList>
    </citation>
    <scope>NUCLEOTIDE SEQUENCE [LARGE SCALE GENOMIC DNA]</scope>
    <source>
        <strain evidence="2 3">7528</strain>
    </source>
</reference>
<sequence>MYFFSGIIFIAISIVMFFFVDLFSRAFPHEVMLFDEDVKQGYYHTGSLWFPIIAGIIGLFLIVLHFILQEKAE</sequence>
<dbReference type="RefSeq" id="WP_095260176.1">
    <property type="nucleotide sequence ID" value="NZ_NPBD01000007.1"/>
</dbReference>
<organism evidence="2 3">
    <name type="scientific">Terribacillus saccharophilus</name>
    <dbReference type="NCBI Taxonomy" id="361277"/>
    <lineage>
        <taxon>Bacteria</taxon>
        <taxon>Bacillati</taxon>
        <taxon>Bacillota</taxon>
        <taxon>Bacilli</taxon>
        <taxon>Bacillales</taxon>
        <taxon>Bacillaceae</taxon>
        <taxon>Terribacillus</taxon>
    </lineage>
</organism>
<proteinExistence type="predicted"/>
<dbReference type="AlphaFoldDB" id="A0A268AG11"/>
<gene>
    <name evidence="2" type="ORF">CHH64_00075</name>
</gene>
<name>A0A268AG11_9BACI</name>
<dbReference type="Proteomes" id="UP000216013">
    <property type="component" value="Unassembled WGS sequence"/>
</dbReference>
<comment type="caution">
    <text evidence="2">The sequence shown here is derived from an EMBL/GenBank/DDBJ whole genome shotgun (WGS) entry which is preliminary data.</text>
</comment>
<keyword evidence="1" id="KW-0812">Transmembrane</keyword>